<dbReference type="RefSeq" id="WP_110389737.1">
    <property type="nucleotide sequence ID" value="NZ_QJKI01000003.1"/>
</dbReference>
<name>A0A318KS80_9NEIS</name>
<dbReference type="EMBL" id="QJKI01000003">
    <property type="protein sequence ID" value="PXX80691.1"/>
    <property type="molecule type" value="Genomic_DNA"/>
</dbReference>
<proteinExistence type="predicted"/>
<sequence>MCELFSGQDPRRYASVRRSLRLRGFVTSLSLEQYFWEVLDALSAEQGMSTPQFIATLYDEVLRRHGEVRNFTSLLRVACGVHLQARSVPA</sequence>
<gene>
    <name evidence="2" type="ORF">DFR34_10330</name>
</gene>
<comment type="caution">
    <text evidence="2">The sequence shown here is derived from an EMBL/GenBank/DDBJ whole genome shotgun (WGS) entry which is preliminary data.</text>
</comment>
<evidence type="ECO:0000259" key="1">
    <source>
        <dbReference type="Pfam" id="PF13467"/>
    </source>
</evidence>
<dbReference type="Gene3D" id="1.10.3990.20">
    <property type="entry name" value="protein bp1543"/>
    <property type="match status" value="1"/>
</dbReference>
<dbReference type="InterPro" id="IPR027373">
    <property type="entry name" value="RHH_dom"/>
</dbReference>
<dbReference type="InterPro" id="IPR038268">
    <property type="entry name" value="RHH_sf"/>
</dbReference>
<keyword evidence="3" id="KW-1185">Reference proteome</keyword>
<dbReference type="AlphaFoldDB" id="A0A318KS80"/>
<accession>A0A318KS80</accession>
<protein>
    <submittedName>
        <fullName evidence="2">Putative DNA-binding ribbon-helix-helix protein</fullName>
    </submittedName>
</protein>
<dbReference type="Proteomes" id="UP000247555">
    <property type="component" value="Unassembled WGS sequence"/>
</dbReference>
<dbReference type="GO" id="GO:0003677">
    <property type="term" value="F:DNA binding"/>
    <property type="evidence" value="ECO:0007669"/>
    <property type="project" value="UniProtKB-KW"/>
</dbReference>
<organism evidence="2 3">
    <name type="scientific">Rivihabitans pingtungensis</name>
    <dbReference type="NCBI Taxonomy" id="1054498"/>
    <lineage>
        <taxon>Bacteria</taxon>
        <taxon>Pseudomonadati</taxon>
        <taxon>Pseudomonadota</taxon>
        <taxon>Betaproteobacteria</taxon>
        <taxon>Neisseriales</taxon>
        <taxon>Aquaspirillaceae</taxon>
        <taxon>Rivihabitans</taxon>
    </lineage>
</organism>
<evidence type="ECO:0000313" key="3">
    <source>
        <dbReference type="Proteomes" id="UP000247555"/>
    </source>
</evidence>
<dbReference type="OrthoDB" id="5458732at2"/>
<keyword evidence="2" id="KW-0238">DNA-binding</keyword>
<dbReference type="Pfam" id="PF13467">
    <property type="entry name" value="RHH_4"/>
    <property type="match status" value="1"/>
</dbReference>
<evidence type="ECO:0000313" key="2">
    <source>
        <dbReference type="EMBL" id="PXX80691.1"/>
    </source>
</evidence>
<reference evidence="2 3" key="1">
    <citation type="submission" date="2018-05" db="EMBL/GenBank/DDBJ databases">
        <title>Genomic Encyclopedia of Type Strains, Phase IV (KMG-IV): sequencing the most valuable type-strain genomes for metagenomic binning, comparative biology and taxonomic classification.</title>
        <authorList>
            <person name="Goeker M."/>
        </authorList>
    </citation>
    <scope>NUCLEOTIDE SEQUENCE [LARGE SCALE GENOMIC DNA]</scope>
    <source>
        <strain evidence="2 3">DSM 29661</strain>
    </source>
</reference>
<feature type="domain" description="Ribbon-helix-helix" evidence="1">
    <location>
        <begin position="16"/>
        <end position="82"/>
    </location>
</feature>